<reference evidence="1 2" key="1">
    <citation type="journal article" date="2015" name="Microbiome">
        <title>Genomic resolution of linkages in carbon, nitrogen, and sulfur cycling among widespread estuary sediment bacteria.</title>
        <authorList>
            <person name="Baker B.J."/>
            <person name="Lazar C.S."/>
            <person name="Teske A.P."/>
            <person name="Dick G.J."/>
        </authorList>
    </citation>
    <scope>NUCLEOTIDE SEQUENCE [LARGE SCALE GENOMIC DNA]</scope>
    <source>
        <strain evidence="1">DG_54_3</strain>
    </source>
</reference>
<sequence length="76" mass="8571">MALNLAQGKLEEIRSFPYENISSEAKSQVPNYPSFQREVIVNTPQPNLKDITVIVYWDLSGGVEQSVSFETYAANF</sequence>
<protein>
    <submittedName>
        <fullName evidence="1">Uncharacterized protein</fullName>
    </submittedName>
</protein>
<comment type="caution">
    <text evidence="1">The sequence shown here is derived from an EMBL/GenBank/DDBJ whole genome shotgun (WGS) entry which is preliminary data.</text>
</comment>
<organism evidence="1 2">
    <name type="scientific">candidate division WOR-1 bacterium DG_54_3</name>
    <dbReference type="NCBI Taxonomy" id="1703775"/>
    <lineage>
        <taxon>Bacteria</taxon>
        <taxon>Bacillati</taxon>
        <taxon>Saganbacteria</taxon>
    </lineage>
</organism>
<name>A0A0S7Y327_UNCSA</name>
<dbReference type="Proteomes" id="UP000051861">
    <property type="component" value="Unassembled WGS sequence"/>
</dbReference>
<evidence type="ECO:0000313" key="1">
    <source>
        <dbReference type="EMBL" id="KPJ68996.1"/>
    </source>
</evidence>
<dbReference type="EMBL" id="LIZX01000034">
    <property type="protein sequence ID" value="KPJ68996.1"/>
    <property type="molecule type" value="Genomic_DNA"/>
</dbReference>
<evidence type="ECO:0000313" key="2">
    <source>
        <dbReference type="Proteomes" id="UP000051861"/>
    </source>
</evidence>
<gene>
    <name evidence="1" type="ORF">AMJ44_04835</name>
</gene>
<accession>A0A0S7Y327</accession>
<dbReference type="AlphaFoldDB" id="A0A0S7Y327"/>
<proteinExistence type="predicted"/>